<proteinExistence type="predicted"/>
<reference evidence="1 2" key="1">
    <citation type="journal article" date="2018" name="Sci. Rep.">
        <title>Genomic signatures of local adaptation to the degree of environmental predictability in rotifers.</title>
        <authorList>
            <person name="Franch-Gras L."/>
            <person name="Hahn C."/>
            <person name="Garcia-Roger E.M."/>
            <person name="Carmona M.J."/>
            <person name="Serra M."/>
            <person name="Gomez A."/>
        </authorList>
    </citation>
    <scope>NUCLEOTIDE SEQUENCE [LARGE SCALE GENOMIC DNA]</scope>
    <source>
        <strain evidence="1">HYR1</strain>
    </source>
</reference>
<organism evidence="1 2">
    <name type="scientific">Brachionus plicatilis</name>
    <name type="common">Marine rotifer</name>
    <name type="synonym">Brachionus muelleri</name>
    <dbReference type="NCBI Taxonomy" id="10195"/>
    <lineage>
        <taxon>Eukaryota</taxon>
        <taxon>Metazoa</taxon>
        <taxon>Spiralia</taxon>
        <taxon>Gnathifera</taxon>
        <taxon>Rotifera</taxon>
        <taxon>Eurotatoria</taxon>
        <taxon>Monogononta</taxon>
        <taxon>Pseudotrocha</taxon>
        <taxon>Ploima</taxon>
        <taxon>Brachionidae</taxon>
        <taxon>Brachionus</taxon>
    </lineage>
</organism>
<accession>A0A3M7R692</accession>
<name>A0A3M7R692_BRAPC</name>
<dbReference type="Proteomes" id="UP000276133">
    <property type="component" value="Unassembled WGS sequence"/>
</dbReference>
<keyword evidence="2" id="KW-1185">Reference proteome</keyword>
<sequence length="176" mass="21222">MILSYASLNTMLKLKKKNFQPFSIEISVFFKKHTVYEVRFGKRKRINKNILINNYYLLTVLHKHNNNYDIDLHILNRLHFVRRISSNQISTRAKLFIERNYKKFDILKFRIKNHLKAPNLVLNYVIKAYFCTNLLSNLYPQKEETCLDYVSCFKENLRIISHVPQMINHSYNYPES</sequence>
<evidence type="ECO:0000313" key="2">
    <source>
        <dbReference type="Proteomes" id="UP000276133"/>
    </source>
</evidence>
<gene>
    <name evidence="1" type="ORF">BpHYR1_050039</name>
</gene>
<comment type="caution">
    <text evidence="1">The sequence shown here is derived from an EMBL/GenBank/DDBJ whole genome shotgun (WGS) entry which is preliminary data.</text>
</comment>
<protein>
    <submittedName>
        <fullName evidence="1">Uncharacterized protein</fullName>
    </submittedName>
</protein>
<dbReference type="EMBL" id="REGN01004152">
    <property type="protein sequence ID" value="RNA18904.1"/>
    <property type="molecule type" value="Genomic_DNA"/>
</dbReference>
<evidence type="ECO:0000313" key="1">
    <source>
        <dbReference type="EMBL" id="RNA18904.1"/>
    </source>
</evidence>
<dbReference type="AlphaFoldDB" id="A0A3M7R692"/>